<dbReference type="Proteomes" id="UP001361570">
    <property type="component" value="Unassembled WGS sequence"/>
</dbReference>
<accession>A0ABU8DNG8</accession>
<evidence type="ECO:0000256" key="2">
    <source>
        <dbReference type="SAM" id="SignalP"/>
    </source>
</evidence>
<keyword evidence="5" id="KW-1185">Reference proteome</keyword>
<dbReference type="RefSeq" id="WP_336402414.1">
    <property type="nucleotide sequence ID" value="NZ_JBAPLU010000001.1"/>
</dbReference>
<organism evidence="4 5">
    <name type="scientific">Klenkia sesuvii</name>
    <dbReference type="NCBI Taxonomy" id="3103137"/>
    <lineage>
        <taxon>Bacteria</taxon>
        <taxon>Bacillati</taxon>
        <taxon>Actinomycetota</taxon>
        <taxon>Actinomycetes</taxon>
        <taxon>Geodermatophilales</taxon>
        <taxon>Geodermatophilaceae</taxon>
        <taxon>Klenkia</taxon>
    </lineage>
</organism>
<gene>
    <name evidence="4" type="ORF">TEK04_00945</name>
</gene>
<evidence type="ECO:0000259" key="3">
    <source>
        <dbReference type="Pfam" id="PF24837"/>
    </source>
</evidence>
<dbReference type="Pfam" id="PF24837">
    <property type="entry name" value="AMIN-like"/>
    <property type="match status" value="1"/>
</dbReference>
<name>A0ABU8DNG8_9ACTN</name>
<keyword evidence="2" id="KW-0732">Signal</keyword>
<dbReference type="InterPro" id="IPR056303">
    <property type="entry name" value="AMIN-like"/>
</dbReference>
<feature type="signal peptide" evidence="2">
    <location>
        <begin position="1"/>
        <end position="22"/>
    </location>
</feature>
<evidence type="ECO:0000313" key="4">
    <source>
        <dbReference type="EMBL" id="MEI4270278.1"/>
    </source>
</evidence>
<dbReference type="PROSITE" id="PS51257">
    <property type="entry name" value="PROKAR_LIPOPROTEIN"/>
    <property type="match status" value="1"/>
</dbReference>
<protein>
    <recommendedName>
        <fullName evidence="3">AMIN-like domain-containing protein</fullName>
    </recommendedName>
</protein>
<feature type="domain" description="AMIN-like" evidence="3">
    <location>
        <begin position="93"/>
        <end position="217"/>
    </location>
</feature>
<proteinExistence type="predicted"/>
<sequence>MRRTALTRGLVAVPLSTLVLLAGCGGGEAQEAGSSTGSTSSAAATGSAAGATTPTSASTTVAAGDDGGAAVPAFPAEPAPVSADPVAGEGPTVVTDVRLGAQDGFGRVVFDVSGDAVPGWDVAYTDAPSQQGSGTALEVPGTTFLRVTLTRVTNPYAAPGVTEAAPGVYGPQTGPVSGVYFDSTFEGQALAYVGLTQDRPFRVYSLSNPTRIVVDVQS</sequence>
<feature type="compositionally biased region" description="Low complexity" evidence="1">
    <location>
        <begin position="29"/>
        <end position="83"/>
    </location>
</feature>
<comment type="caution">
    <text evidence="4">The sequence shown here is derived from an EMBL/GenBank/DDBJ whole genome shotgun (WGS) entry which is preliminary data.</text>
</comment>
<reference evidence="4 5" key="1">
    <citation type="submission" date="2024-03" db="EMBL/GenBank/DDBJ databases">
        <title>Draft genome sequence of Klenkia sp. LSe6-5.</title>
        <authorList>
            <person name="Duangmal K."/>
            <person name="Chantavorakit T."/>
        </authorList>
    </citation>
    <scope>NUCLEOTIDE SEQUENCE [LARGE SCALE GENOMIC DNA]</scope>
    <source>
        <strain evidence="4 5">LSe6-5</strain>
    </source>
</reference>
<evidence type="ECO:0000256" key="1">
    <source>
        <dbReference type="SAM" id="MobiDB-lite"/>
    </source>
</evidence>
<feature type="region of interest" description="Disordered" evidence="1">
    <location>
        <begin position="27"/>
        <end position="88"/>
    </location>
</feature>
<dbReference type="EMBL" id="JBAPLU010000001">
    <property type="protein sequence ID" value="MEI4270278.1"/>
    <property type="molecule type" value="Genomic_DNA"/>
</dbReference>
<evidence type="ECO:0000313" key="5">
    <source>
        <dbReference type="Proteomes" id="UP001361570"/>
    </source>
</evidence>
<feature type="chain" id="PRO_5046985064" description="AMIN-like domain-containing protein" evidence="2">
    <location>
        <begin position="23"/>
        <end position="218"/>
    </location>
</feature>